<keyword evidence="4" id="KW-1185">Reference proteome</keyword>
<evidence type="ECO:0000256" key="1">
    <source>
        <dbReference type="ARBA" id="ARBA00038494"/>
    </source>
</evidence>
<dbReference type="OrthoDB" id="9815923at2"/>
<organism evidence="3 4">
    <name type="scientific">Salinimonas sediminis</name>
    <dbReference type="NCBI Taxonomy" id="2303538"/>
    <lineage>
        <taxon>Bacteria</taxon>
        <taxon>Pseudomonadati</taxon>
        <taxon>Pseudomonadota</taxon>
        <taxon>Gammaproteobacteria</taxon>
        <taxon>Alteromonadales</taxon>
        <taxon>Alteromonadaceae</taxon>
        <taxon>Alteromonas/Salinimonas group</taxon>
        <taxon>Salinimonas</taxon>
    </lineage>
</organism>
<dbReference type="InterPro" id="IPR029044">
    <property type="entry name" value="Nucleotide-diphossugar_trans"/>
</dbReference>
<dbReference type="EMBL" id="CP031769">
    <property type="protein sequence ID" value="AXR05281.1"/>
    <property type="molecule type" value="Genomic_DNA"/>
</dbReference>
<dbReference type="Gene3D" id="3.90.550.10">
    <property type="entry name" value="Spore Coat Polysaccharide Biosynthesis Protein SpsA, Chain A"/>
    <property type="match status" value="1"/>
</dbReference>
<dbReference type="Proteomes" id="UP000262073">
    <property type="component" value="Chromosome"/>
</dbReference>
<dbReference type="SUPFAM" id="SSF53448">
    <property type="entry name" value="Nucleotide-diphospho-sugar transferases"/>
    <property type="match status" value="1"/>
</dbReference>
<comment type="similarity">
    <text evidence="1">Belongs to the glycosyltransferase 2 family. WaaE/KdtX subfamily.</text>
</comment>
<evidence type="ECO:0000313" key="3">
    <source>
        <dbReference type="EMBL" id="AXR05281.1"/>
    </source>
</evidence>
<dbReference type="Pfam" id="PF00535">
    <property type="entry name" value="Glycos_transf_2"/>
    <property type="match status" value="1"/>
</dbReference>
<evidence type="ECO:0000259" key="2">
    <source>
        <dbReference type="Pfam" id="PF00535"/>
    </source>
</evidence>
<feature type="domain" description="Glycosyltransferase 2-like" evidence="2">
    <location>
        <begin position="7"/>
        <end position="137"/>
    </location>
</feature>
<dbReference type="AlphaFoldDB" id="A0A346NIC4"/>
<proteinExistence type="inferred from homology"/>
<gene>
    <name evidence="3" type="ORF">D0Y50_02175</name>
</gene>
<dbReference type="KEGG" id="salm:D0Y50_02175"/>
<name>A0A346NIC4_9ALTE</name>
<sequence length="253" mass="29137">MMSTPISVFLITCNEQETLPAVLRSVSMFAEIIVVDSGSQDRTTAIAQEFGAKVIHQPWLGFARQKAFAMQACTHNWCFNIDGDEVVPEAVAKSIQQQVDANEANGLRVYFEDFFMGQPMHRSSHKRSIVRVFKQDKTRYPQDRLVHENVTVDGPTQKVPGTIIHYGYDDVATYMEKQNRYSSLSAQEKFNRQKPYSLAKLMLVFPLMFFKEYVLRKQFLSGARGLVHATIDAMYAFLKEAKLYELHRRQKHK</sequence>
<dbReference type="PANTHER" id="PTHR43630:SF2">
    <property type="entry name" value="GLYCOSYLTRANSFERASE"/>
    <property type="match status" value="1"/>
</dbReference>
<accession>A0A346NIC4</accession>
<keyword evidence="3" id="KW-0808">Transferase</keyword>
<dbReference type="InterPro" id="IPR001173">
    <property type="entry name" value="Glyco_trans_2-like"/>
</dbReference>
<evidence type="ECO:0000313" key="4">
    <source>
        <dbReference type="Proteomes" id="UP000262073"/>
    </source>
</evidence>
<reference evidence="3 4" key="1">
    <citation type="submission" date="2018-08" db="EMBL/GenBank/DDBJ databases">
        <title>Salinimonas sediminis sp. nov., a piezophilic bacterium isolated from a deep-sea sediment sample from the New Britain Trench.</title>
        <authorList>
            <person name="Cao J."/>
        </authorList>
    </citation>
    <scope>NUCLEOTIDE SEQUENCE [LARGE SCALE GENOMIC DNA]</scope>
    <source>
        <strain evidence="3 4">N102</strain>
    </source>
</reference>
<dbReference type="CDD" id="cd02511">
    <property type="entry name" value="Beta4Glucosyltransferase"/>
    <property type="match status" value="1"/>
</dbReference>
<protein>
    <submittedName>
        <fullName evidence="3">Glycosyltransferase family 2 protein</fullName>
    </submittedName>
</protein>
<dbReference type="PANTHER" id="PTHR43630">
    <property type="entry name" value="POLY-BETA-1,6-N-ACETYL-D-GLUCOSAMINE SYNTHASE"/>
    <property type="match status" value="1"/>
</dbReference>
<dbReference type="GO" id="GO:0016740">
    <property type="term" value="F:transferase activity"/>
    <property type="evidence" value="ECO:0007669"/>
    <property type="project" value="UniProtKB-KW"/>
</dbReference>